<gene>
    <name evidence="2" type="ORF">F3B98_00335</name>
    <name evidence="3" type="ORF">PO382_04795</name>
</gene>
<dbReference type="EMBL" id="VWFO01000001">
    <property type="protein sequence ID" value="KAA4666869.1"/>
    <property type="molecule type" value="Genomic_DNA"/>
</dbReference>
<reference evidence="3" key="2">
    <citation type="submission" date="2022-10" db="EMBL/GenBank/DDBJ databases">
        <title>Human gut microbiome strain richness.</title>
        <authorList>
            <person name="Chen-Liaw A."/>
        </authorList>
    </citation>
    <scope>NUCLEOTIDE SEQUENCE</scope>
    <source>
        <strain evidence="3">BSD2780120875st1_E1_BSD2780120875_150330</strain>
    </source>
</reference>
<dbReference type="Proteomes" id="UP001219389">
    <property type="component" value="Unassembled WGS sequence"/>
</dbReference>
<evidence type="ECO:0000313" key="4">
    <source>
        <dbReference type="Proteomes" id="UP000435985"/>
    </source>
</evidence>
<dbReference type="PROSITE" id="PS51257">
    <property type="entry name" value="PROKAR_LIPOPROTEIN"/>
    <property type="match status" value="1"/>
</dbReference>
<dbReference type="AlphaFoldDB" id="A0A139L7Q5"/>
<dbReference type="EMBL" id="JAQNZF010000005">
    <property type="protein sequence ID" value="MDC2741538.1"/>
    <property type="molecule type" value="Genomic_DNA"/>
</dbReference>
<dbReference type="Proteomes" id="UP000435985">
    <property type="component" value="Unassembled WGS sequence"/>
</dbReference>
<accession>A0A139L7Q5</accession>
<dbReference type="RefSeq" id="WP_004310455.1">
    <property type="nucleotide sequence ID" value="NZ_CAXTIO010000013.1"/>
</dbReference>
<proteinExistence type="predicted"/>
<organism evidence="2 4">
    <name type="scientific">Bacteroides ovatus</name>
    <dbReference type="NCBI Taxonomy" id="28116"/>
    <lineage>
        <taxon>Bacteria</taxon>
        <taxon>Pseudomonadati</taxon>
        <taxon>Bacteroidota</taxon>
        <taxon>Bacteroidia</taxon>
        <taxon>Bacteroidales</taxon>
        <taxon>Bacteroidaceae</taxon>
        <taxon>Bacteroides</taxon>
    </lineage>
</organism>
<sequence>MIRKIYTLLILGLCLGFAACGDDNDGLDPNAAAPVINFPMEQLDVDLNKVDNLPVVAVIKSQAGLQSVTMKLQTVEGVTEYKTVTDFFNPNSYSLSENLEYNANYEAFIIEATDKLNHVTSGTLPIAVTDVMARPVITFDPEEIVYDEMDENPVIPRTTFEVVSEAGLKVVEVYLVSATGQESKGSVELNGKKDFSYDEMINYKEGDKGFKVKAVDIYDNVTISTLPVEYRTVPIPVLTLPELPIFATTDAKQGVPVKVESVRGVHEVIIYRIENGQEIEVLREQKNGEKQLDYTPEIDFTETTSQIKVVVSDGRVGKEAVGTVKAYVNMDVATVNISSKTFANSAHEKYPDAYGLLSFKDLKTYSVDYALASADNAKNVDLKFYCMGKGKDVPSEPRLYSINATKTNEYTGSGGVSLNTAAVKNKTMIAKLSGFDYDNATVTSIASEISASLIVKEELIPIAEGDIIAFKTASTSAAGGNRIGVMKIISMTPSIGEGVLKPGDTTARVLTVEIKFPKKK</sequence>
<name>A0A139L7Q5_BACOV</name>
<evidence type="ECO:0008006" key="5">
    <source>
        <dbReference type="Google" id="ProtNLM"/>
    </source>
</evidence>
<protein>
    <recommendedName>
        <fullName evidence="5">DUF4493 domain-containing protein</fullName>
    </recommendedName>
</protein>
<evidence type="ECO:0000256" key="1">
    <source>
        <dbReference type="SAM" id="SignalP"/>
    </source>
</evidence>
<feature type="signal peptide" evidence="1">
    <location>
        <begin position="1"/>
        <end position="21"/>
    </location>
</feature>
<evidence type="ECO:0000313" key="3">
    <source>
        <dbReference type="EMBL" id="MDC2741538.1"/>
    </source>
</evidence>
<feature type="chain" id="PRO_5042681909" description="DUF4493 domain-containing protein" evidence="1">
    <location>
        <begin position="22"/>
        <end position="520"/>
    </location>
</feature>
<reference evidence="2 4" key="1">
    <citation type="journal article" date="2019" name="Nat. Med.">
        <title>A library of human gut bacterial isolates paired with longitudinal multiomics data enables mechanistic microbiome research.</title>
        <authorList>
            <person name="Poyet M."/>
            <person name="Groussin M."/>
            <person name="Gibbons S.M."/>
            <person name="Avila-Pacheco J."/>
            <person name="Jiang X."/>
            <person name="Kearney S.M."/>
            <person name="Perrotta A.R."/>
            <person name="Berdy B."/>
            <person name="Zhao S."/>
            <person name="Lieberman T.D."/>
            <person name="Swanson P.K."/>
            <person name="Smith M."/>
            <person name="Roesemann S."/>
            <person name="Alexander J.E."/>
            <person name="Rich S.A."/>
            <person name="Livny J."/>
            <person name="Vlamakis H."/>
            <person name="Clish C."/>
            <person name="Bullock K."/>
            <person name="Deik A."/>
            <person name="Scott J."/>
            <person name="Pierce K.A."/>
            <person name="Xavier R.J."/>
            <person name="Alm E.J."/>
        </authorList>
    </citation>
    <scope>NUCLEOTIDE SEQUENCE [LARGE SCALE GENOMIC DNA]</scope>
    <source>
        <strain evidence="2 4">BIOML-A14</strain>
    </source>
</reference>
<evidence type="ECO:0000313" key="2">
    <source>
        <dbReference type="EMBL" id="KAA4666869.1"/>
    </source>
</evidence>
<keyword evidence="1" id="KW-0732">Signal</keyword>
<comment type="caution">
    <text evidence="2">The sequence shown here is derived from an EMBL/GenBank/DDBJ whole genome shotgun (WGS) entry which is preliminary data.</text>
</comment>